<name>A0A382CXD6_9ZZZZ</name>
<gene>
    <name evidence="1" type="ORF">METZ01_LOCUS183308</name>
</gene>
<organism evidence="1">
    <name type="scientific">marine metagenome</name>
    <dbReference type="NCBI Taxonomy" id="408172"/>
    <lineage>
        <taxon>unclassified sequences</taxon>
        <taxon>metagenomes</taxon>
        <taxon>ecological metagenomes</taxon>
    </lineage>
</organism>
<dbReference type="EMBL" id="UINC01036456">
    <property type="protein sequence ID" value="SVB30454.1"/>
    <property type="molecule type" value="Genomic_DNA"/>
</dbReference>
<dbReference type="AlphaFoldDB" id="A0A382CXD6"/>
<evidence type="ECO:0000313" key="1">
    <source>
        <dbReference type="EMBL" id="SVB30454.1"/>
    </source>
</evidence>
<accession>A0A382CXD6</accession>
<protein>
    <submittedName>
        <fullName evidence="1">Uncharacterized protein</fullName>
    </submittedName>
</protein>
<reference evidence="1" key="1">
    <citation type="submission" date="2018-05" db="EMBL/GenBank/DDBJ databases">
        <authorList>
            <person name="Lanie J.A."/>
            <person name="Ng W.-L."/>
            <person name="Kazmierczak K.M."/>
            <person name="Andrzejewski T.M."/>
            <person name="Davidsen T.M."/>
            <person name="Wayne K.J."/>
            <person name="Tettelin H."/>
            <person name="Glass J.I."/>
            <person name="Rusch D."/>
            <person name="Podicherti R."/>
            <person name="Tsui H.-C.T."/>
            <person name="Winkler M.E."/>
        </authorList>
    </citation>
    <scope>NUCLEOTIDE SEQUENCE</scope>
</reference>
<sequence length="28" mass="3341">MMLVEPIIINERLVKCEAFQKKLLDTKH</sequence>
<proteinExistence type="predicted"/>